<evidence type="ECO:0000259" key="1">
    <source>
        <dbReference type="Pfam" id="PF04149"/>
    </source>
</evidence>
<protein>
    <submittedName>
        <fullName evidence="2">DUF397 domain-containing protein</fullName>
    </submittedName>
</protein>
<dbReference type="InterPro" id="IPR007278">
    <property type="entry name" value="DUF397"/>
</dbReference>
<organism evidence="2 3">
    <name type="scientific">Streptomyces galilaeus</name>
    <dbReference type="NCBI Taxonomy" id="33899"/>
    <lineage>
        <taxon>Bacteria</taxon>
        <taxon>Bacillati</taxon>
        <taxon>Actinomycetota</taxon>
        <taxon>Actinomycetes</taxon>
        <taxon>Kitasatosporales</taxon>
        <taxon>Streptomycetaceae</taxon>
        <taxon>Streptomyces</taxon>
    </lineage>
</organism>
<reference evidence="2 3" key="1">
    <citation type="submission" date="2024-12" db="EMBL/GenBank/DDBJ databases">
        <title>Forecasting of Potato common scab and diversities of Pathogenic streptomyces spp. in china.</title>
        <authorList>
            <person name="Handique U."/>
            <person name="Wu J."/>
        </authorList>
    </citation>
    <scope>NUCLEOTIDE SEQUENCE [LARGE SCALE GENOMIC DNA]</scope>
    <source>
        <strain evidence="2 3">ZRIMU1585</strain>
    </source>
</reference>
<name>A0ABW9IUK9_STRGJ</name>
<feature type="domain" description="DUF397" evidence="1">
    <location>
        <begin position="6"/>
        <end position="57"/>
    </location>
</feature>
<gene>
    <name evidence="2" type="ORF">ACKI1S_37090</name>
</gene>
<accession>A0ABW9IUK9</accession>
<dbReference type="Pfam" id="PF04149">
    <property type="entry name" value="DUF397"/>
    <property type="match status" value="1"/>
</dbReference>
<evidence type="ECO:0000313" key="3">
    <source>
        <dbReference type="Proteomes" id="UP001631993"/>
    </source>
</evidence>
<proteinExistence type="predicted"/>
<keyword evidence="3" id="KW-1185">Reference proteome</keyword>
<evidence type="ECO:0000313" key="2">
    <source>
        <dbReference type="EMBL" id="MFM9651757.1"/>
    </source>
</evidence>
<sequence length="58" mass="6696">MPEQPNWRTSTYTTQDSCIEVADNRPHTVLVRDTKDRNRPSLCLTPAAWRAFVGHVKQ</sequence>
<dbReference type="RefSeq" id="WP_369276648.1">
    <property type="nucleotide sequence ID" value="NZ_JBJVMW010000027.1"/>
</dbReference>
<dbReference type="EMBL" id="JBJVNE010000023">
    <property type="protein sequence ID" value="MFM9651757.1"/>
    <property type="molecule type" value="Genomic_DNA"/>
</dbReference>
<dbReference type="Proteomes" id="UP001631993">
    <property type="component" value="Unassembled WGS sequence"/>
</dbReference>
<comment type="caution">
    <text evidence="2">The sequence shown here is derived from an EMBL/GenBank/DDBJ whole genome shotgun (WGS) entry which is preliminary data.</text>
</comment>